<feature type="signal peptide" evidence="3">
    <location>
        <begin position="1"/>
        <end position="18"/>
    </location>
</feature>
<proteinExistence type="predicted"/>
<protein>
    <submittedName>
        <fullName evidence="5">Uncharacterized protein LOC108566408 isoform X1</fullName>
    </submittedName>
</protein>
<evidence type="ECO:0000256" key="2">
    <source>
        <dbReference type="SAM" id="Phobius"/>
    </source>
</evidence>
<dbReference type="RefSeq" id="XP_017781757.1">
    <property type="nucleotide sequence ID" value="XM_017926268.1"/>
</dbReference>
<dbReference type="Proteomes" id="UP000695000">
    <property type="component" value="Unplaced"/>
</dbReference>
<name>A0ABM1N4K7_NICVS</name>
<organism evidence="4 5">
    <name type="scientific">Nicrophorus vespilloides</name>
    <name type="common">Boreal carrion beetle</name>
    <dbReference type="NCBI Taxonomy" id="110193"/>
    <lineage>
        <taxon>Eukaryota</taxon>
        <taxon>Metazoa</taxon>
        <taxon>Ecdysozoa</taxon>
        <taxon>Arthropoda</taxon>
        <taxon>Hexapoda</taxon>
        <taxon>Insecta</taxon>
        <taxon>Pterygota</taxon>
        <taxon>Neoptera</taxon>
        <taxon>Endopterygota</taxon>
        <taxon>Coleoptera</taxon>
        <taxon>Polyphaga</taxon>
        <taxon>Staphyliniformia</taxon>
        <taxon>Silphidae</taxon>
        <taxon>Nicrophorinae</taxon>
        <taxon>Nicrophorus</taxon>
    </lineage>
</organism>
<sequence>MVLYIALKIFILLDFVACFKNDFEANVEICGSENELVLYDGGPMSSAVITLEPGRENRCNLTVKAPASHLVHVQFHEVDLELHRTIINKPIHPSCNLDIYLPDNREIPVWSGDLCSVDPLRKVDLLNSDIKMTWNSAINPLFTKGRKVILTAIGQNDVCNRNDQHICMRIGWMPTKCISKHLACNGHMNCPQGSTTSDEDETLCHTQMKFKEFVDFFKKQINPNGIVQPSPNISTEIKNIIMPKWKEIMRVETSTRQSPKLPYMEDEEENLLSIGNIPWLVSIIGIIAICLLAILFYIVKKSKHSHDHEDPTTQNDTTGMGFSHGHRLSDSEPPNYDDLDQPPSYHSLFPTKTDDTPHEEIPMERINNQSES</sequence>
<reference evidence="5" key="1">
    <citation type="submission" date="2025-08" db="UniProtKB">
        <authorList>
            <consortium name="RefSeq"/>
        </authorList>
    </citation>
    <scope>IDENTIFICATION</scope>
    <source>
        <tissue evidence="5">Whole Larva</tissue>
    </source>
</reference>
<feature type="compositionally biased region" description="Basic and acidic residues" evidence="1">
    <location>
        <begin position="352"/>
        <end position="363"/>
    </location>
</feature>
<evidence type="ECO:0000256" key="1">
    <source>
        <dbReference type="SAM" id="MobiDB-lite"/>
    </source>
</evidence>
<accession>A0ABM1N4K7</accession>
<keyword evidence="3" id="KW-0732">Signal</keyword>
<feature type="transmembrane region" description="Helical" evidence="2">
    <location>
        <begin position="279"/>
        <end position="299"/>
    </location>
</feature>
<keyword evidence="2" id="KW-1133">Transmembrane helix</keyword>
<feature type="region of interest" description="Disordered" evidence="1">
    <location>
        <begin position="305"/>
        <end position="372"/>
    </location>
</feature>
<keyword evidence="2" id="KW-0472">Membrane</keyword>
<dbReference type="GeneID" id="108566408"/>
<keyword evidence="4" id="KW-1185">Reference proteome</keyword>
<evidence type="ECO:0000313" key="5">
    <source>
        <dbReference type="RefSeq" id="XP_017781757.1"/>
    </source>
</evidence>
<keyword evidence="2" id="KW-0812">Transmembrane</keyword>
<evidence type="ECO:0000313" key="4">
    <source>
        <dbReference type="Proteomes" id="UP000695000"/>
    </source>
</evidence>
<feature type="chain" id="PRO_5045586741" evidence="3">
    <location>
        <begin position="19"/>
        <end position="372"/>
    </location>
</feature>
<gene>
    <name evidence="5" type="primary">LOC108566408</name>
</gene>
<evidence type="ECO:0000256" key="3">
    <source>
        <dbReference type="SAM" id="SignalP"/>
    </source>
</evidence>